<evidence type="ECO:0000313" key="2">
    <source>
        <dbReference type="EMBL" id="MXQ66475.1"/>
    </source>
</evidence>
<evidence type="ECO:0008006" key="4">
    <source>
        <dbReference type="Google" id="ProtNLM"/>
    </source>
</evidence>
<dbReference type="Proteomes" id="UP000431901">
    <property type="component" value="Unassembled WGS sequence"/>
</dbReference>
<name>A0A6I4WDZ2_9ACTN</name>
<evidence type="ECO:0000313" key="3">
    <source>
        <dbReference type="Proteomes" id="UP000431901"/>
    </source>
</evidence>
<keyword evidence="3" id="KW-1185">Reference proteome</keyword>
<organism evidence="2 3">
    <name type="scientific">Actinomadura rayongensis</name>
    <dbReference type="NCBI Taxonomy" id="1429076"/>
    <lineage>
        <taxon>Bacteria</taxon>
        <taxon>Bacillati</taxon>
        <taxon>Actinomycetota</taxon>
        <taxon>Actinomycetes</taxon>
        <taxon>Streptosporangiales</taxon>
        <taxon>Thermomonosporaceae</taxon>
        <taxon>Actinomadura</taxon>
    </lineage>
</organism>
<evidence type="ECO:0000256" key="1">
    <source>
        <dbReference type="SAM" id="SignalP"/>
    </source>
</evidence>
<protein>
    <recommendedName>
        <fullName evidence="4">Secreted protein</fullName>
    </recommendedName>
</protein>
<dbReference type="AlphaFoldDB" id="A0A6I4WDZ2"/>
<feature type="signal peptide" evidence="1">
    <location>
        <begin position="1"/>
        <end position="30"/>
    </location>
</feature>
<gene>
    <name evidence="2" type="ORF">GQ466_20875</name>
</gene>
<comment type="caution">
    <text evidence="2">The sequence shown here is derived from an EMBL/GenBank/DDBJ whole genome shotgun (WGS) entry which is preliminary data.</text>
</comment>
<proteinExistence type="predicted"/>
<keyword evidence="1" id="KW-0732">Signal</keyword>
<sequence>MIIRNAVAAGAAAVVTALGLATAVAGPATAATGTTCTTGLVVDVGGGLVLAGGCGPGQGGDAPYTLQIENELGSNAPRTVVCQTGNRLTPEEFDNAIGMLSAIPFYGLLVMAQASKLRAAGPDYFGGGQCVRQ</sequence>
<accession>A0A6I4WDZ2</accession>
<dbReference type="RefSeq" id="WP_161104668.1">
    <property type="nucleotide sequence ID" value="NZ_JBHLYI010000007.1"/>
</dbReference>
<dbReference type="EMBL" id="WUTW01000004">
    <property type="protein sequence ID" value="MXQ66475.1"/>
    <property type="molecule type" value="Genomic_DNA"/>
</dbReference>
<feature type="chain" id="PRO_5026026089" description="Secreted protein" evidence="1">
    <location>
        <begin position="31"/>
        <end position="133"/>
    </location>
</feature>
<reference evidence="2 3" key="1">
    <citation type="submission" date="2019-12" db="EMBL/GenBank/DDBJ databases">
        <title>Nocardia macrotermitis sp. nov. and Nocardia aurantia sp. nov., isolated from the gut of the fungus growing-termite Macrotermes natalensis.</title>
        <authorList>
            <person name="Christine B."/>
            <person name="Rene B."/>
        </authorList>
    </citation>
    <scope>NUCLEOTIDE SEQUENCE [LARGE SCALE GENOMIC DNA]</scope>
    <source>
        <strain evidence="2 3">DSM 102126</strain>
    </source>
</reference>